<feature type="chain" id="PRO_5046196022" evidence="1">
    <location>
        <begin position="26"/>
        <end position="386"/>
    </location>
</feature>
<reference evidence="3" key="1">
    <citation type="submission" date="2023-07" db="EMBL/GenBank/DDBJ databases">
        <title>30 novel species of actinomycetes from the DSMZ collection.</title>
        <authorList>
            <person name="Nouioui I."/>
        </authorList>
    </citation>
    <scope>NUCLEOTIDE SEQUENCE [LARGE SCALE GENOMIC DNA]</scope>
    <source>
        <strain evidence="3">DSM 44918</strain>
    </source>
</reference>
<evidence type="ECO:0000313" key="2">
    <source>
        <dbReference type="EMBL" id="MDT0320054.1"/>
    </source>
</evidence>
<dbReference type="InterPro" id="IPR029058">
    <property type="entry name" value="AB_hydrolase_fold"/>
</dbReference>
<evidence type="ECO:0000256" key="1">
    <source>
        <dbReference type="SAM" id="SignalP"/>
    </source>
</evidence>
<keyword evidence="1" id="KW-0732">Signal</keyword>
<sequence length="386" mass="41249">MPRSKKSLALGAVATLLALSPAYWALAVASEPPTVADPVAEARAAEIDAEAAAQATQERMAAADIVDVPVSFTVVNQNRTLAACAVDGETYTIRGHLTAPRALLEGEAAGEETPITLYEHGIAGGEWYWRLDAEGYHYAEELALRGHASLTIDRLGYDSSDQPNGLGSCIGGQADMAHQITEQLRDGSYEIGEPDALPGDETPSFERVFLAGQSNGGQVIQIAAYSFQAVDGLMIMDWTDLGLTPEANARFFTSLQTCLRGGDDGYAYYDLGTEEFETGNFTETDPEVLELSLPLQNAHPCGDMVSQLGGVLMDVQHVSEIDVPVLFMYGAESARVEGGEEHRALFTGSPDTEVVEIPGAGHYINMALEAQQAFDVAADWLDRQGG</sequence>
<dbReference type="Gene3D" id="3.40.50.1820">
    <property type="entry name" value="alpha/beta hydrolase"/>
    <property type="match status" value="1"/>
</dbReference>
<dbReference type="GO" id="GO:0016787">
    <property type="term" value="F:hydrolase activity"/>
    <property type="evidence" value="ECO:0007669"/>
    <property type="project" value="UniProtKB-KW"/>
</dbReference>
<proteinExistence type="predicted"/>
<keyword evidence="2" id="KW-0378">Hydrolase</keyword>
<dbReference type="EMBL" id="JAVREM010000020">
    <property type="protein sequence ID" value="MDT0320054.1"/>
    <property type="molecule type" value="Genomic_DNA"/>
</dbReference>
<gene>
    <name evidence="2" type="ORF">RNC47_17105</name>
</gene>
<dbReference type="SUPFAM" id="SSF53474">
    <property type="entry name" value="alpha/beta-Hydrolases"/>
    <property type="match status" value="1"/>
</dbReference>
<dbReference type="RefSeq" id="WP_311599722.1">
    <property type="nucleotide sequence ID" value="NZ_JAVREM010000020.1"/>
</dbReference>
<dbReference type="Proteomes" id="UP001183420">
    <property type="component" value="Unassembled WGS sequence"/>
</dbReference>
<protein>
    <submittedName>
        <fullName evidence="2">Alpha/beta hydrolase</fullName>
    </submittedName>
</protein>
<feature type="signal peptide" evidence="1">
    <location>
        <begin position="1"/>
        <end position="25"/>
    </location>
</feature>
<keyword evidence="3" id="KW-1185">Reference proteome</keyword>
<comment type="caution">
    <text evidence="2">The sequence shown here is derived from an EMBL/GenBank/DDBJ whole genome shotgun (WGS) entry which is preliminary data.</text>
</comment>
<accession>A0ABU2LR42</accession>
<evidence type="ECO:0000313" key="3">
    <source>
        <dbReference type="Proteomes" id="UP001183420"/>
    </source>
</evidence>
<organism evidence="2 3">
    <name type="scientific">Streptomyces millisiae</name>
    <dbReference type="NCBI Taxonomy" id="3075542"/>
    <lineage>
        <taxon>Bacteria</taxon>
        <taxon>Bacillati</taxon>
        <taxon>Actinomycetota</taxon>
        <taxon>Actinomycetes</taxon>
        <taxon>Kitasatosporales</taxon>
        <taxon>Streptomycetaceae</taxon>
        <taxon>Streptomyces</taxon>
    </lineage>
</organism>
<name>A0ABU2LR42_9ACTN</name>